<evidence type="ECO:0000313" key="3">
    <source>
        <dbReference type="EMBL" id="AHW64529.1"/>
    </source>
</evidence>
<organism evidence="3 4">
    <name type="scientific">Corynebacterium glyciniphilum AJ 3170</name>
    <dbReference type="NCBI Taxonomy" id="1404245"/>
    <lineage>
        <taxon>Bacteria</taxon>
        <taxon>Bacillati</taxon>
        <taxon>Actinomycetota</taxon>
        <taxon>Actinomycetes</taxon>
        <taxon>Mycobacteriales</taxon>
        <taxon>Corynebacteriaceae</taxon>
        <taxon>Corynebacterium</taxon>
    </lineage>
</organism>
<feature type="chain" id="PRO_5039156494" evidence="2">
    <location>
        <begin position="31"/>
        <end position="233"/>
    </location>
</feature>
<dbReference type="AlphaFoldDB" id="X5DTA7"/>
<feature type="region of interest" description="Disordered" evidence="1">
    <location>
        <begin position="42"/>
        <end position="110"/>
    </location>
</feature>
<evidence type="ECO:0000256" key="2">
    <source>
        <dbReference type="SAM" id="SignalP"/>
    </source>
</evidence>
<dbReference type="EMBL" id="CP006842">
    <property type="protein sequence ID" value="AHW64529.1"/>
    <property type="molecule type" value="Genomic_DNA"/>
</dbReference>
<protein>
    <submittedName>
        <fullName evidence="3">Putative secreted protein</fullName>
    </submittedName>
</protein>
<evidence type="ECO:0000313" key="4">
    <source>
        <dbReference type="Proteomes" id="UP000023703"/>
    </source>
</evidence>
<dbReference type="KEGG" id="cgy:CGLY_10420"/>
<dbReference type="Proteomes" id="UP000023703">
    <property type="component" value="Chromosome"/>
</dbReference>
<reference evidence="3 4" key="1">
    <citation type="journal article" date="2015" name="Int. J. Syst. Evol. Microbiol.">
        <title>Revisiting Corynebacterium glyciniphilum (ex Kubota et al., 1972) sp. nov., nom. rev., isolated from putrefied banana.</title>
        <authorList>
            <person name="Al-Dilaimi A."/>
            <person name="Bednarz H."/>
            <person name="Lomker A."/>
            <person name="Niehaus K."/>
            <person name="Kalinowski J."/>
            <person name="Ruckert C."/>
        </authorList>
    </citation>
    <scope>NUCLEOTIDE SEQUENCE [LARGE SCALE GENOMIC DNA]</scope>
    <source>
        <strain evidence="3">AJ 3170</strain>
    </source>
</reference>
<gene>
    <name evidence="3" type="ORF">CGLY_10420</name>
</gene>
<dbReference type="HOGENOM" id="CLU_1254201_0_0_11"/>
<evidence type="ECO:0000256" key="1">
    <source>
        <dbReference type="SAM" id="MobiDB-lite"/>
    </source>
</evidence>
<keyword evidence="2" id="KW-0732">Signal</keyword>
<name>X5DTA7_9CORY</name>
<feature type="compositionally biased region" description="Low complexity" evidence="1">
    <location>
        <begin position="101"/>
        <end position="110"/>
    </location>
</feature>
<feature type="compositionally biased region" description="Basic and acidic residues" evidence="1">
    <location>
        <begin position="61"/>
        <end position="75"/>
    </location>
</feature>
<proteinExistence type="predicted"/>
<accession>X5DTA7</accession>
<sequence length="233" mass="23739">MRDVIGTRRVKLLPAAGLAVVTAAGLFLTACDNDGAGVDEAQGSGGAVTADPDDAALSGDMTREQHPDGDAEKESAPQPTPGAAPLDDGGPSPEPSPEPQAQPEGGAPQQNRVEMADYTVPLNGQDTMICMFRDGQEADGFDWGCQAENFHAGWDATRGGDANGVAYRAGGDPELYALLGNVAGVNHAGGLDDGSVTSVGDRFVVDLTQPDAALITADGVTTRVTADSYDIVG</sequence>
<dbReference type="eggNOG" id="ENOG5031Z2D">
    <property type="taxonomic scope" value="Bacteria"/>
</dbReference>
<keyword evidence="4" id="KW-1185">Reference proteome</keyword>
<feature type="signal peptide" evidence="2">
    <location>
        <begin position="1"/>
        <end position="30"/>
    </location>
</feature>